<evidence type="ECO:0000313" key="2">
    <source>
        <dbReference type="Proteomes" id="UP001165079"/>
    </source>
</evidence>
<dbReference type="EMBL" id="BSTX01000003">
    <property type="protein sequence ID" value="GLZ79605.1"/>
    <property type="molecule type" value="Genomic_DNA"/>
</dbReference>
<accession>A0A9W6SPG1</accession>
<name>A0A9W6SPG1_9ACTN</name>
<dbReference type="AlphaFoldDB" id="A0A9W6SPG1"/>
<dbReference type="RefSeq" id="WP_285664750.1">
    <property type="nucleotide sequence ID" value="NZ_BSTX01000003.1"/>
</dbReference>
<organism evidence="1 2">
    <name type="scientific">Actinorhabdospora filicis</name>
    <dbReference type="NCBI Taxonomy" id="1785913"/>
    <lineage>
        <taxon>Bacteria</taxon>
        <taxon>Bacillati</taxon>
        <taxon>Actinomycetota</taxon>
        <taxon>Actinomycetes</taxon>
        <taxon>Micromonosporales</taxon>
        <taxon>Micromonosporaceae</taxon>
        <taxon>Actinorhabdospora</taxon>
    </lineage>
</organism>
<gene>
    <name evidence="1" type="ORF">Afil01_44120</name>
</gene>
<proteinExistence type="predicted"/>
<protein>
    <submittedName>
        <fullName evidence="1">Uncharacterized protein</fullName>
    </submittedName>
</protein>
<reference evidence="1" key="1">
    <citation type="submission" date="2023-03" db="EMBL/GenBank/DDBJ databases">
        <title>Actinorhabdospora filicis NBRC 111898.</title>
        <authorList>
            <person name="Ichikawa N."/>
            <person name="Sato H."/>
            <person name="Tonouchi N."/>
        </authorList>
    </citation>
    <scope>NUCLEOTIDE SEQUENCE</scope>
    <source>
        <strain evidence="1">NBRC 111898</strain>
    </source>
</reference>
<sequence>MRIAVSGHIDLHGRTAEAVTTAITRLLDELAPAPDDLVGLTCLAPGADTIFARVVLAHGGTLEAIVPATSYRDGLAEFGPDAVSVYDTLLAKAVKVQRLDHEESTSQAHMDASVAMVDDAEHLIAVWDGQPARGYGGTGDVVAYAREHGVPVTVVWPEGAHRGAEAQ</sequence>
<comment type="caution">
    <text evidence="1">The sequence shown here is derived from an EMBL/GenBank/DDBJ whole genome shotgun (WGS) entry which is preliminary data.</text>
</comment>
<keyword evidence="2" id="KW-1185">Reference proteome</keyword>
<dbReference type="Gene3D" id="3.40.50.450">
    <property type="match status" value="1"/>
</dbReference>
<dbReference type="SUPFAM" id="SSF102405">
    <property type="entry name" value="MCP/YpsA-like"/>
    <property type="match status" value="1"/>
</dbReference>
<dbReference type="Proteomes" id="UP001165079">
    <property type="component" value="Unassembled WGS sequence"/>
</dbReference>
<evidence type="ECO:0000313" key="1">
    <source>
        <dbReference type="EMBL" id="GLZ79605.1"/>
    </source>
</evidence>